<evidence type="ECO:0000313" key="10">
    <source>
        <dbReference type="Proteomes" id="UP000004509"/>
    </source>
</evidence>
<dbReference type="PANTHER" id="PTHR43744:SF2">
    <property type="entry name" value="ARABINOOLIGOSACCHARIDES TRANSPORT SYSTEM PERMEASE PROTEIN ARAQ"/>
    <property type="match status" value="1"/>
</dbReference>
<feature type="transmembrane region" description="Helical" evidence="7">
    <location>
        <begin position="193"/>
        <end position="214"/>
    </location>
</feature>
<feature type="transmembrane region" description="Helical" evidence="7">
    <location>
        <begin position="9"/>
        <end position="30"/>
    </location>
</feature>
<organism evidence="9 10">
    <name type="scientific">Treponema vincentii ATCC 35580</name>
    <dbReference type="NCBI Taxonomy" id="596324"/>
    <lineage>
        <taxon>Bacteria</taxon>
        <taxon>Pseudomonadati</taxon>
        <taxon>Spirochaetota</taxon>
        <taxon>Spirochaetia</taxon>
        <taxon>Spirochaetales</taxon>
        <taxon>Treponemataceae</taxon>
        <taxon>Treponema</taxon>
    </lineage>
</organism>
<evidence type="ECO:0000256" key="7">
    <source>
        <dbReference type="RuleBase" id="RU363032"/>
    </source>
</evidence>
<comment type="caution">
    <text evidence="9">The sequence shown here is derived from an EMBL/GenBank/DDBJ whole genome shotgun (WGS) entry which is preliminary data.</text>
</comment>
<dbReference type="EMBL" id="ACYH01000027">
    <property type="protein sequence ID" value="EEV20722.1"/>
    <property type="molecule type" value="Genomic_DNA"/>
</dbReference>
<dbReference type="STRING" id="596324.TREVI0001_1893"/>
<evidence type="ECO:0000313" key="9">
    <source>
        <dbReference type="EMBL" id="EEV20722.1"/>
    </source>
</evidence>
<protein>
    <submittedName>
        <fullName evidence="9">ABC transporter, permease protein</fullName>
    </submittedName>
</protein>
<proteinExistence type="inferred from homology"/>
<dbReference type="InterPro" id="IPR000515">
    <property type="entry name" value="MetI-like"/>
</dbReference>
<evidence type="ECO:0000256" key="5">
    <source>
        <dbReference type="ARBA" id="ARBA00022989"/>
    </source>
</evidence>
<feature type="transmembrane region" description="Helical" evidence="7">
    <location>
        <begin position="70"/>
        <end position="98"/>
    </location>
</feature>
<evidence type="ECO:0000256" key="1">
    <source>
        <dbReference type="ARBA" id="ARBA00004651"/>
    </source>
</evidence>
<name>C8PPF0_9SPIR</name>
<comment type="similarity">
    <text evidence="7">Belongs to the binding-protein-dependent transport system permease family.</text>
</comment>
<keyword evidence="5 7" id="KW-1133">Transmembrane helix</keyword>
<keyword evidence="6 7" id="KW-0472">Membrane</keyword>
<accession>C8PPF0</accession>
<dbReference type="Gene3D" id="1.10.3720.10">
    <property type="entry name" value="MetI-like"/>
    <property type="match status" value="1"/>
</dbReference>
<feature type="domain" description="ABC transmembrane type-1" evidence="8">
    <location>
        <begin position="70"/>
        <end position="260"/>
    </location>
</feature>
<comment type="subcellular location">
    <subcellularLocation>
        <location evidence="1 7">Cell membrane</location>
        <topology evidence="1 7">Multi-pass membrane protein</topology>
    </subcellularLocation>
</comment>
<dbReference type="AlphaFoldDB" id="C8PPF0"/>
<keyword evidence="2 7" id="KW-0813">Transport</keyword>
<evidence type="ECO:0000256" key="4">
    <source>
        <dbReference type="ARBA" id="ARBA00022692"/>
    </source>
</evidence>
<dbReference type="InterPro" id="IPR035906">
    <property type="entry name" value="MetI-like_sf"/>
</dbReference>
<reference evidence="9 10" key="1">
    <citation type="submission" date="2009-07" db="EMBL/GenBank/DDBJ databases">
        <authorList>
            <person name="Madupu R."/>
            <person name="Sebastian Y."/>
            <person name="Durkin A.S."/>
            <person name="Torralba M."/>
            <person name="Methe B."/>
            <person name="Sutton G.G."/>
            <person name="Strausberg R.L."/>
            <person name="Nelson K.E."/>
        </authorList>
    </citation>
    <scope>NUCLEOTIDE SEQUENCE [LARGE SCALE GENOMIC DNA]</scope>
    <source>
        <strain evidence="9 10">ATCC 35580</strain>
    </source>
</reference>
<dbReference type="eggNOG" id="COG0395">
    <property type="taxonomic scope" value="Bacteria"/>
</dbReference>
<feature type="transmembrane region" description="Helical" evidence="7">
    <location>
        <begin position="105"/>
        <end position="125"/>
    </location>
</feature>
<dbReference type="Proteomes" id="UP000004509">
    <property type="component" value="Unassembled WGS sequence"/>
</dbReference>
<evidence type="ECO:0000259" key="8">
    <source>
        <dbReference type="PROSITE" id="PS50928"/>
    </source>
</evidence>
<dbReference type="GO" id="GO:0055085">
    <property type="term" value="P:transmembrane transport"/>
    <property type="evidence" value="ECO:0007669"/>
    <property type="project" value="InterPro"/>
</dbReference>
<keyword evidence="4 7" id="KW-0812">Transmembrane</keyword>
<keyword evidence="3" id="KW-1003">Cell membrane</keyword>
<dbReference type="RefSeq" id="WP_006188428.1">
    <property type="nucleotide sequence ID" value="NZ_ACYH01000027.1"/>
</dbReference>
<dbReference type="PROSITE" id="PS50928">
    <property type="entry name" value="ABC_TM1"/>
    <property type="match status" value="1"/>
</dbReference>
<dbReference type="SUPFAM" id="SSF161098">
    <property type="entry name" value="MetI-like"/>
    <property type="match status" value="1"/>
</dbReference>
<dbReference type="GO" id="GO:0005886">
    <property type="term" value="C:plasma membrane"/>
    <property type="evidence" value="ECO:0007669"/>
    <property type="project" value="UniProtKB-SubCell"/>
</dbReference>
<evidence type="ECO:0000256" key="3">
    <source>
        <dbReference type="ARBA" id="ARBA00022475"/>
    </source>
</evidence>
<evidence type="ECO:0000256" key="6">
    <source>
        <dbReference type="ARBA" id="ARBA00023136"/>
    </source>
</evidence>
<evidence type="ECO:0000256" key="2">
    <source>
        <dbReference type="ARBA" id="ARBA00022448"/>
    </source>
</evidence>
<dbReference type="CDD" id="cd06261">
    <property type="entry name" value="TM_PBP2"/>
    <property type="match status" value="1"/>
</dbReference>
<dbReference type="Pfam" id="PF00528">
    <property type="entry name" value="BPD_transp_1"/>
    <property type="match status" value="1"/>
</dbReference>
<dbReference type="PANTHER" id="PTHR43744">
    <property type="entry name" value="ABC TRANSPORTER PERMEASE PROTEIN MG189-RELATED-RELATED"/>
    <property type="match status" value="1"/>
</dbReference>
<dbReference type="OrthoDB" id="9773467at2"/>
<gene>
    <name evidence="9" type="ORF">TREVI0001_1893</name>
</gene>
<sequence>MKNKRTGEILCLIILIIAAFLALFPFYFMFVSGTNTNADILAVPPRLIPGFELIRNFQLLSKKIGLLRSIWNTLAVSVIYTVISTILFSAAGYALALFSFKGRNIIFGFILASMMIPSLVMYVPLFEMMIKIHLTDTYAGVVLPLLANAFGIFLMRQNMLHFPAVLLEAARIDGVGELGIFVKIVLPNLRPALGALVIYMFTGMWNNFMWPLIILGSKRLYTLPVSLAMLDGNPTNKNYAVILLAAAIATLPVLLIFFIFQKQFIAGVMGGAVKE</sequence>
<feature type="transmembrane region" description="Helical" evidence="7">
    <location>
        <begin position="239"/>
        <end position="260"/>
    </location>
</feature>
<feature type="transmembrane region" description="Helical" evidence="7">
    <location>
        <begin position="137"/>
        <end position="155"/>
    </location>
</feature>